<keyword evidence="3" id="KW-1185">Reference proteome</keyword>
<dbReference type="AlphaFoldDB" id="A0A6G9QL55"/>
<dbReference type="Pfam" id="PF06938">
    <property type="entry name" value="DUF1285_N"/>
    <property type="match status" value="1"/>
</dbReference>
<feature type="domain" description="DUF1285" evidence="1">
    <location>
        <begin position="30"/>
        <end position="78"/>
    </location>
</feature>
<reference evidence="2 3" key="1">
    <citation type="submission" date="2020-03" db="EMBL/GenBank/DDBJ databases">
        <title>Complete genome sequence of Shewanella sp.</title>
        <authorList>
            <person name="Kim Y.-S."/>
            <person name="Kim S.-J."/>
            <person name="Jung H.-K."/>
            <person name="Kim K.-H."/>
        </authorList>
    </citation>
    <scope>NUCLEOTIDE SEQUENCE [LARGE SCALE GENOMIC DNA]</scope>
    <source>
        <strain evidence="2 3">PN3F2</strain>
    </source>
</reference>
<evidence type="ECO:0000313" key="3">
    <source>
        <dbReference type="Proteomes" id="UP000502608"/>
    </source>
</evidence>
<dbReference type="EMBL" id="CP050313">
    <property type="protein sequence ID" value="QIR14795.1"/>
    <property type="molecule type" value="Genomic_DNA"/>
</dbReference>
<dbReference type="InterPro" id="IPR048341">
    <property type="entry name" value="DUF1285_N"/>
</dbReference>
<gene>
    <name evidence="2" type="ORF">HBH39_10100</name>
</gene>
<dbReference type="Gene3D" id="3.10.540.10">
    <property type="entry name" value="duf1285 like domain"/>
    <property type="match status" value="1"/>
</dbReference>
<sequence>MSSTHNNISSQMQSFTHKDGVQLCSEQALFHIQADGVWQYQQSPLPTKFARMFSHILHCINDEHLLITPVEKVRVSIERWPILLVDVVKINQEFHVTSNLDTQFVVSELDIIVTEQEITVRLPRGLTGTLSRACYYRYINEFLTFD</sequence>
<accession>A0A6G9QL55</accession>
<name>A0A6G9QL55_9GAMM</name>
<dbReference type="RefSeq" id="WP_167677909.1">
    <property type="nucleotide sequence ID" value="NZ_CP050313.1"/>
</dbReference>
<dbReference type="KEGG" id="saes:HBH39_10100"/>
<proteinExistence type="predicted"/>
<dbReference type="Gene3D" id="2.30.270.10">
    <property type="entry name" value="duf1285 protein"/>
    <property type="match status" value="1"/>
</dbReference>
<dbReference type="Proteomes" id="UP000502608">
    <property type="component" value="Chromosome"/>
</dbReference>
<evidence type="ECO:0000313" key="2">
    <source>
        <dbReference type="EMBL" id="QIR14795.1"/>
    </source>
</evidence>
<organism evidence="2 3">
    <name type="scientific">Shewanella aestuarii</name>
    <dbReference type="NCBI Taxonomy" id="1028752"/>
    <lineage>
        <taxon>Bacteria</taxon>
        <taxon>Pseudomonadati</taxon>
        <taxon>Pseudomonadota</taxon>
        <taxon>Gammaproteobacteria</taxon>
        <taxon>Alteromonadales</taxon>
        <taxon>Shewanellaceae</taxon>
        <taxon>Shewanella</taxon>
    </lineage>
</organism>
<dbReference type="InterPro" id="IPR023361">
    <property type="entry name" value="DUF1285_beta_roll_sf"/>
</dbReference>
<evidence type="ECO:0000259" key="1">
    <source>
        <dbReference type="Pfam" id="PF06938"/>
    </source>
</evidence>
<protein>
    <submittedName>
        <fullName evidence="2">DUF1285 domain-containing protein</fullName>
    </submittedName>
</protein>